<dbReference type="EMBL" id="CZBI01000004">
    <property type="protein sequence ID" value="CUQ22925.1"/>
    <property type="molecule type" value="Genomic_DNA"/>
</dbReference>
<organism evidence="1 2">
    <name type="scientific">Bacteroides thetaiotaomicron</name>
    <dbReference type="NCBI Taxonomy" id="818"/>
    <lineage>
        <taxon>Bacteria</taxon>
        <taxon>Pseudomonadati</taxon>
        <taxon>Bacteroidota</taxon>
        <taxon>Bacteroidia</taxon>
        <taxon>Bacteroidales</taxon>
        <taxon>Bacteroidaceae</taxon>
        <taxon>Bacteroides</taxon>
    </lineage>
</organism>
<protein>
    <submittedName>
        <fullName evidence="1">Uncharacterized protein</fullName>
    </submittedName>
</protein>
<dbReference type="AlphaFoldDB" id="A0A174UT94"/>
<proteinExistence type="predicted"/>
<gene>
    <name evidence="1" type="ORF">ERS852557_03082</name>
</gene>
<sequence>MSKLLKDIKTNPKPMFYACVLEGLRKIAFKCGYTLAVHGTCASDLDLIAIRWNDNYESPTYLMEQFLEELSHFTFYETGCMDSIDLTCPERRYKNQIHYTIPIIGDWYVDLTVIEDVV</sequence>
<evidence type="ECO:0000313" key="1">
    <source>
        <dbReference type="EMBL" id="CUQ22925.1"/>
    </source>
</evidence>
<evidence type="ECO:0000313" key="2">
    <source>
        <dbReference type="Proteomes" id="UP000095541"/>
    </source>
</evidence>
<name>A0A174UT94_BACT4</name>
<dbReference type="RefSeq" id="WP_055219870.1">
    <property type="nucleotide sequence ID" value="NZ_CZBI01000004.1"/>
</dbReference>
<reference evidence="1 2" key="1">
    <citation type="submission" date="2015-09" db="EMBL/GenBank/DDBJ databases">
        <authorList>
            <consortium name="Pathogen Informatics"/>
        </authorList>
    </citation>
    <scope>NUCLEOTIDE SEQUENCE [LARGE SCALE GENOMIC DNA]</scope>
    <source>
        <strain evidence="1 2">2789STDY5834945</strain>
    </source>
</reference>
<dbReference type="Proteomes" id="UP000095541">
    <property type="component" value="Unassembled WGS sequence"/>
</dbReference>
<accession>A0A174UT94</accession>